<sequence>MHQQHAATVEETNAARCNLDHRIDDLRKLLNQFRFEKHSSAKVRQVRPDVRPVNKAVASPARNIMAKAARVFGGGAARAEHWEEF</sequence>
<dbReference type="EMBL" id="JAGGJU010000010">
    <property type="protein sequence ID" value="MBP1852218.1"/>
    <property type="molecule type" value="Genomic_DNA"/>
</dbReference>
<protein>
    <submittedName>
        <fullName evidence="1">Uncharacterized protein</fullName>
    </submittedName>
</protein>
<name>A0ABS4E2Q9_9HYPH</name>
<organism evidence="1 2">
    <name type="scientific">Rhizobium halophytocola</name>
    <dbReference type="NCBI Taxonomy" id="735519"/>
    <lineage>
        <taxon>Bacteria</taxon>
        <taxon>Pseudomonadati</taxon>
        <taxon>Pseudomonadota</taxon>
        <taxon>Alphaproteobacteria</taxon>
        <taxon>Hyphomicrobiales</taxon>
        <taxon>Rhizobiaceae</taxon>
        <taxon>Rhizobium/Agrobacterium group</taxon>
        <taxon>Rhizobium</taxon>
    </lineage>
</organism>
<evidence type="ECO:0000313" key="2">
    <source>
        <dbReference type="Proteomes" id="UP000759443"/>
    </source>
</evidence>
<proteinExistence type="predicted"/>
<dbReference type="Proteomes" id="UP000759443">
    <property type="component" value="Unassembled WGS sequence"/>
</dbReference>
<accession>A0ABS4E2Q9</accession>
<keyword evidence="2" id="KW-1185">Reference proteome</keyword>
<dbReference type="RefSeq" id="WP_209947056.1">
    <property type="nucleotide sequence ID" value="NZ_JAGGJU010000010.1"/>
</dbReference>
<reference evidence="1 2" key="1">
    <citation type="submission" date="2021-03" db="EMBL/GenBank/DDBJ databases">
        <title>Genomic Encyclopedia of Type Strains, Phase IV (KMG-IV): sequencing the most valuable type-strain genomes for metagenomic binning, comparative biology and taxonomic classification.</title>
        <authorList>
            <person name="Goeker M."/>
        </authorList>
    </citation>
    <scope>NUCLEOTIDE SEQUENCE [LARGE SCALE GENOMIC DNA]</scope>
    <source>
        <strain evidence="1 2">DSM 21600</strain>
    </source>
</reference>
<comment type="caution">
    <text evidence="1">The sequence shown here is derived from an EMBL/GenBank/DDBJ whole genome shotgun (WGS) entry which is preliminary data.</text>
</comment>
<gene>
    <name evidence="1" type="ORF">J2Z17_003673</name>
</gene>
<evidence type="ECO:0000313" key="1">
    <source>
        <dbReference type="EMBL" id="MBP1852218.1"/>
    </source>
</evidence>